<gene>
    <name evidence="1" type="ORF">M9H77_26531</name>
</gene>
<evidence type="ECO:0000313" key="1">
    <source>
        <dbReference type="EMBL" id="KAI5657738.1"/>
    </source>
</evidence>
<accession>A0ACC0ACM0</accession>
<evidence type="ECO:0000313" key="2">
    <source>
        <dbReference type="Proteomes" id="UP001060085"/>
    </source>
</evidence>
<protein>
    <submittedName>
        <fullName evidence="1">Uncharacterized protein</fullName>
    </submittedName>
</protein>
<organism evidence="1 2">
    <name type="scientific">Catharanthus roseus</name>
    <name type="common">Madagascar periwinkle</name>
    <name type="synonym">Vinca rosea</name>
    <dbReference type="NCBI Taxonomy" id="4058"/>
    <lineage>
        <taxon>Eukaryota</taxon>
        <taxon>Viridiplantae</taxon>
        <taxon>Streptophyta</taxon>
        <taxon>Embryophyta</taxon>
        <taxon>Tracheophyta</taxon>
        <taxon>Spermatophyta</taxon>
        <taxon>Magnoliopsida</taxon>
        <taxon>eudicotyledons</taxon>
        <taxon>Gunneridae</taxon>
        <taxon>Pentapetalae</taxon>
        <taxon>asterids</taxon>
        <taxon>lamiids</taxon>
        <taxon>Gentianales</taxon>
        <taxon>Apocynaceae</taxon>
        <taxon>Rauvolfioideae</taxon>
        <taxon>Vinceae</taxon>
        <taxon>Catharanthinae</taxon>
        <taxon>Catharanthus</taxon>
    </lineage>
</organism>
<proteinExistence type="predicted"/>
<keyword evidence="2" id="KW-1185">Reference proteome</keyword>
<sequence>MIFFKNLGVGEPKPTRMTIQLADRSAKYPRGIIEDVLVQVGDLMFPIDFVIMDMSGDIEVIPKKGGMKVVANEKNELISTRVITGWRVCIDYRRLNEATRKDHFPLLFIDQMLERLAGHPFYCFVDEFLGYFQIPIASEDQEKITFTCPYGTFAHICIPFGLCNVPATF</sequence>
<comment type="caution">
    <text evidence="1">The sequence shown here is derived from an EMBL/GenBank/DDBJ whole genome shotgun (WGS) entry which is preliminary data.</text>
</comment>
<name>A0ACC0ACM0_CATRO</name>
<dbReference type="Proteomes" id="UP001060085">
    <property type="component" value="Linkage Group LG06"/>
</dbReference>
<reference evidence="2" key="1">
    <citation type="journal article" date="2023" name="Nat. Plants">
        <title>Single-cell RNA sequencing provides a high-resolution roadmap for understanding the multicellular compartmentation of specialized metabolism.</title>
        <authorList>
            <person name="Sun S."/>
            <person name="Shen X."/>
            <person name="Li Y."/>
            <person name="Li Y."/>
            <person name="Wang S."/>
            <person name="Li R."/>
            <person name="Zhang H."/>
            <person name="Shen G."/>
            <person name="Guo B."/>
            <person name="Wei J."/>
            <person name="Xu J."/>
            <person name="St-Pierre B."/>
            <person name="Chen S."/>
            <person name="Sun C."/>
        </authorList>
    </citation>
    <scope>NUCLEOTIDE SEQUENCE [LARGE SCALE GENOMIC DNA]</scope>
</reference>
<dbReference type="EMBL" id="CM044706">
    <property type="protein sequence ID" value="KAI5657738.1"/>
    <property type="molecule type" value="Genomic_DNA"/>
</dbReference>